<evidence type="ECO:0000256" key="1">
    <source>
        <dbReference type="SAM" id="MobiDB-lite"/>
    </source>
</evidence>
<dbReference type="EMBL" id="KZ451908">
    <property type="protein sequence ID" value="PKA63599.1"/>
    <property type="molecule type" value="Genomic_DNA"/>
</dbReference>
<evidence type="ECO:0000313" key="2">
    <source>
        <dbReference type="EMBL" id="PKA63599.1"/>
    </source>
</evidence>
<reference evidence="2 3" key="1">
    <citation type="journal article" date="2017" name="Nature">
        <title>The Apostasia genome and the evolution of orchids.</title>
        <authorList>
            <person name="Zhang G.Q."/>
            <person name="Liu K.W."/>
            <person name="Li Z."/>
            <person name="Lohaus R."/>
            <person name="Hsiao Y.Y."/>
            <person name="Niu S.C."/>
            <person name="Wang J.Y."/>
            <person name="Lin Y.C."/>
            <person name="Xu Q."/>
            <person name="Chen L.J."/>
            <person name="Yoshida K."/>
            <person name="Fujiwara S."/>
            <person name="Wang Z.W."/>
            <person name="Zhang Y.Q."/>
            <person name="Mitsuda N."/>
            <person name="Wang M."/>
            <person name="Liu G.H."/>
            <person name="Pecoraro L."/>
            <person name="Huang H.X."/>
            <person name="Xiao X.J."/>
            <person name="Lin M."/>
            <person name="Wu X.Y."/>
            <person name="Wu W.L."/>
            <person name="Chen Y.Y."/>
            <person name="Chang S.B."/>
            <person name="Sakamoto S."/>
            <person name="Ohme-Takagi M."/>
            <person name="Yagi M."/>
            <person name="Zeng S.J."/>
            <person name="Shen C.Y."/>
            <person name="Yeh C.M."/>
            <person name="Luo Y.B."/>
            <person name="Tsai W.C."/>
            <person name="Van de Peer Y."/>
            <person name="Liu Z.J."/>
        </authorList>
    </citation>
    <scope>NUCLEOTIDE SEQUENCE [LARGE SCALE GENOMIC DNA]</scope>
    <source>
        <strain evidence="3">cv. Shenzhen</strain>
        <tissue evidence="2">Stem</tissue>
    </source>
</reference>
<proteinExistence type="predicted"/>
<dbReference type="Proteomes" id="UP000236161">
    <property type="component" value="Unassembled WGS sequence"/>
</dbReference>
<name>A0A2I0B735_9ASPA</name>
<gene>
    <name evidence="2" type="ORF">AXF42_Ash005494</name>
</gene>
<feature type="region of interest" description="Disordered" evidence="1">
    <location>
        <begin position="51"/>
        <end position="83"/>
    </location>
</feature>
<dbReference type="AlphaFoldDB" id="A0A2I0B735"/>
<organism evidence="2 3">
    <name type="scientific">Apostasia shenzhenica</name>
    <dbReference type="NCBI Taxonomy" id="1088818"/>
    <lineage>
        <taxon>Eukaryota</taxon>
        <taxon>Viridiplantae</taxon>
        <taxon>Streptophyta</taxon>
        <taxon>Embryophyta</taxon>
        <taxon>Tracheophyta</taxon>
        <taxon>Spermatophyta</taxon>
        <taxon>Magnoliopsida</taxon>
        <taxon>Liliopsida</taxon>
        <taxon>Asparagales</taxon>
        <taxon>Orchidaceae</taxon>
        <taxon>Apostasioideae</taxon>
        <taxon>Apostasia</taxon>
    </lineage>
</organism>
<evidence type="ECO:0000313" key="3">
    <source>
        <dbReference type="Proteomes" id="UP000236161"/>
    </source>
</evidence>
<accession>A0A2I0B735</accession>
<keyword evidence="3" id="KW-1185">Reference proteome</keyword>
<protein>
    <submittedName>
        <fullName evidence="2">Uncharacterized protein</fullName>
    </submittedName>
</protein>
<feature type="compositionally biased region" description="Low complexity" evidence="1">
    <location>
        <begin position="61"/>
        <end position="72"/>
    </location>
</feature>
<sequence length="169" mass="18173">MLANLTDLVTGLTTQQVVILMQTQPVCVAILQPAPLPPIAATLKPPSPAAVVSGSPPPVAAPSAQSSSSSQPPRHPLPPQKVHQNQNPFLLCPLPQPAFFPPAFPPFLAGWNPLFPGAQALQYVPDPFFFLLDSDAPFFDAIRQAPVAEYFRPPRLGAYRGTIDSREHI</sequence>